<evidence type="ECO:0000313" key="4">
    <source>
        <dbReference type="Proteomes" id="UP000729402"/>
    </source>
</evidence>
<dbReference type="EMBL" id="JAAALK010000288">
    <property type="protein sequence ID" value="KAG8054301.1"/>
    <property type="molecule type" value="Genomic_DNA"/>
</dbReference>
<evidence type="ECO:0000256" key="1">
    <source>
        <dbReference type="SAM" id="MobiDB-lite"/>
    </source>
</evidence>
<accession>A0A8J5VC01</accession>
<evidence type="ECO:0000313" key="3">
    <source>
        <dbReference type="EMBL" id="KAG8054301.1"/>
    </source>
</evidence>
<gene>
    <name evidence="3" type="ORF">GUJ93_ZPchr0001g31939</name>
</gene>
<dbReference type="OrthoDB" id="1666376at2759"/>
<dbReference type="InterPro" id="IPR003340">
    <property type="entry name" value="B3_DNA-bd"/>
</dbReference>
<protein>
    <recommendedName>
        <fullName evidence="2">TF-B3 domain-containing protein</fullName>
    </recommendedName>
</protein>
<sequence length="391" mass="43215">MLLKLLMSLKEQWMNVNTECNATGIKALESMAAIAASSNTKDMTGDANKSESYTSSYSAAKNVKNAETDNLESSNMAANAELRAPLAMMDLNEVSIDDMFLSADMYEFDCDFFGPKAFSVELNTTRGVATKGHTSGDWDCAMGPGHCSGMFETSTCLENKQVAEARRASTYACSVAVQCIDINALPRNQIPALGQDNSPPDIDEDVPSAEREPDACKKDKHIVRLYPSLLRATKLHTKKDILQDGPRHTAAEFSSSSPKPCKLPVKRKNRVQPGNIRKGKESESTSCVVLAANSEKFCVAVPPSDQTWLELPRRLPVLPRMKKQARKILILKDPSTRLWPVLYQCTPKFNCFIIGWDDISRENNLREGDACEFELCSNSELSFQVIVPSLQ</sequence>
<dbReference type="AlphaFoldDB" id="A0A8J5VC01"/>
<reference evidence="3" key="1">
    <citation type="journal article" date="2021" name="bioRxiv">
        <title>Whole Genome Assembly and Annotation of Northern Wild Rice, Zizania palustris L., Supports a Whole Genome Duplication in the Zizania Genus.</title>
        <authorList>
            <person name="Haas M."/>
            <person name="Kono T."/>
            <person name="Macchietto M."/>
            <person name="Millas R."/>
            <person name="McGilp L."/>
            <person name="Shao M."/>
            <person name="Duquette J."/>
            <person name="Hirsch C.N."/>
            <person name="Kimball J."/>
        </authorList>
    </citation>
    <scope>NUCLEOTIDE SEQUENCE</scope>
    <source>
        <tissue evidence="3">Fresh leaf tissue</tissue>
    </source>
</reference>
<feature type="domain" description="TF-B3" evidence="2">
    <location>
        <begin position="294"/>
        <end position="389"/>
    </location>
</feature>
<comment type="caution">
    <text evidence="3">The sequence shown here is derived from an EMBL/GenBank/DDBJ whole genome shotgun (WGS) entry which is preliminary data.</text>
</comment>
<dbReference type="PANTHER" id="PTHR31674:SF61">
    <property type="entry name" value="B3 DOMAIN-CONTAINING PROTEIN OS01G0905400"/>
    <property type="match status" value="1"/>
</dbReference>
<dbReference type="GO" id="GO:0003677">
    <property type="term" value="F:DNA binding"/>
    <property type="evidence" value="ECO:0007669"/>
    <property type="project" value="InterPro"/>
</dbReference>
<dbReference type="InterPro" id="IPR039218">
    <property type="entry name" value="REM_fam"/>
</dbReference>
<reference evidence="3" key="2">
    <citation type="submission" date="2021-02" db="EMBL/GenBank/DDBJ databases">
        <authorList>
            <person name="Kimball J.A."/>
            <person name="Haas M.W."/>
            <person name="Macchietto M."/>
            <person name="Kono T."/>
            <person name="Duquette J."/>
            <person name="Shao M."/>
        </authorList>
    </citation>
    <scope>NUCLEOTIDE SEQUENCE</scope>
    <source>
        <tissue evidence="3">Fresh leaf tissue</tissue>
    </source>
</reference>
<dbReference type="PROSITE" id="PS50863">
    <property type="entry name" value="B3"/>
    <property type="match status" value="1"/>
</dbReference>
<keyword evidence="4" id="KW-1185">Reference proteome</keyword>
<dbReference type="Proteomes" id="UP000729402">
    <property type="component" value="Unassembled WGS sequence"/>
</dbReference>
<feature type="region of interest" description="Disordered" evidence="1">
    <location>
        <begin position="191"/>
        <end position="214"/>
    </location>
</feature>
<name>A0A8J5VC01_ZIZPA</name>
<evidence type="ECO:0000259" key="2">
    <source>
        <dbReference type="PROSITE" id="PS50863"/>
    </source>
</evidence>
<proteinExistence type="predicted"/>
<dbReference type="CDD" id="cd10017">
    <property type="entry name" value="B3_DNA"/>
    <property type="match status" value="1"/>
</dbReference>
<organism evidence="3 4">
    <name type="scientific">Zizania palustris</name>
    <name type="common">Northern wild rice</name>
    <dbReference type="NCBI Taxonomy" id="103762"/>
    <lineage>
        <taxon>Eukaryota</taxon>
        <taxon>Viridiplantae</taxon>
        <taxon>Streptophyta</taxon>
        <taxon>Embryophyta</taxon>
        <taxon>Tracheophyta</taxon>
        <taxon>Spermatophyta</taxon>
        <taxon>Magnoliopsida</taxon>
        <taxon>Liliopsida</taxon>
        <taxon>Poales</taxon>
        <taxon>Poaceae</taxon>
        <taxon>BOP clade</taxon>
        <taxon>Oryzoideae</taxon>
        <taxon>Oryzeae</taxon>
        <taxon>Zizaniinae</taxon>
        <taxon>Zizania</taxon>
    </lineage>
</organism>
<dbReference type="Pfam" id="PF02362">
    <property type="entry name" value="B3"/>
    <property type="match status" value="1"/>
</dbReference>
<dbReference type="PANTHER" id="PTHR31674">
    <property type="entry name" value="B3 DOMAIN-CONTAINING PROTEIN REM-LIKE 3-RELATED"/>
    <property type="match status" value="1"/>
</dbReference>
<feature type="region of interest" description="Disordered" evidence="1">
    <location>
        <begin position="246"/>
        <end position="266"/>
    </location>
</feature>
<dbReference type="SMART" id="SM01019">
    <property type="entry name" value="B3"/>
    <property type="match status" value="1"/>
</dbReference>